<dbReference type="EMBL" id="JACGWM010000015">
    <property type="protein sequence ID" value="KAL0324738.1"/>
    <property type="molecule type" value="Genomic_DNA"/>
</dbReference>
<dbReference type="PANTHER" id="PTHR10775">
    <property type="entry name" value="OS08G0208400 PROTEIN"/>
    <property type="match status" value="1"/>
</dbReference>
<evidence type="ECO:0000313" key="1">
    <source>
        <dbReference type="EMBL" id="KAL0324738.1"/>
    </source>
</evidence>
<sequence>MYAILRYLSITPQLQKLYASEATAEHITWHANHQTEEGSMCYPTNPLNEELQNLWHVGVLKQDNATNQAFMMHGALIWTVNHLPTYGMVSVWSTTDVIGDQFDHPYHMNKEAFTKNQVQRKVACPKITGKQNRDWVAEFSSAVEVPLILPPGY</sequence>
<accession>A0AAW2M0Y2</accession>
<organism evidence="1">
    <name type="scientific">Sesamum calycinum</name>
    <dbReference type="NCBI Taxonomy" id="2727403"/>
    <lineage>
        <taxon>Eukaryota</taxon>
        <taxon>Viridiplantae</taxon>
        <taxon>Streptophyta</taxon>
        <taxon>Embryophyta</taxon>
        <taxon>Tracheophyta</taxon>
        <taxon>Spermatophyta</taxon>
        <taxon>Magnoliopsida</taxon>
        <taxon>eudicotyledons</taxon>
        <taxon>Gunneridae</taxon>
        <taxon>Pentapetalae</taxon>
        <taxon>asterids</taxon>
        <taxon>lamiids</taxon>
        <taxon>Lamiales</taxon>
        <taxon>Pedaliaceae</taxon>
        <taxon>Sesamum</taxon>
    </lineage>
</organism>
<gene>
    <name evidence="1" type="ORF">Scaly_2440900</name>
</gene>
<dbReference type="InterPro" id="IPR004242">
    <property type="entry name" value="Transposase_21"/>
</dbReference>
<reference evidence="1" key="2">
    <citation type="journal article" date="2024" name="Plant">
        <title>Genomic evolution and insights into agronomic trait innovations of Sesamum species.</title>
        <authorList>
            <person name="Miao H."/>
            <person name="Wang L."/>
            <person name="Qu L."/>
            <person name="Liu H."/>
            <person name="Sun Y."/>
            <person name="Le M."/>
            <person name="Wang Q."/>
            <person name="Wei S."/>
            <person name="Zheng Y."/>
            <person name="Lin W."/>
            <person name="Duan Y."/>
            <person name="Cao H."/>
            <person name="Xiong S."/>
            <person name="Wang X."/>
            <person name="Wei L."/>
            <person name="Li C."/>
            <person name="Ma Q."/>
            <person name="Ju M."/>
            <person name="Zhao R."/>
            <person name="Li G."/>
            <person name="Mu C."/>
            <person name="Tian Q."/>
            <person name="Mei H."/>
            <person name="Zhang T."/>
            <person name="Gao T."/>
            <person name="Zhang H."/>
        </authorList>
    </citation>
    <scope>NUCLEOTIDE SEQUENCE</scope>
    <source>
        <strain evidence="1">KEN8</strain>
    </source>
</reference>
<dbReference type="AlphaFoldDB" id="A0AAW2M0Y2"/>
<proteinExistence type="predicted"/>
<comment type="caution">
    <text evidence="1">The sequence shown here is derived from an EMBL/GenBank/DDBJ whole genome shotgun (WGS) entry which is preliminary data.</text>
</comment>
<dbReference type="Pfam" id="PF02992">
    <property type="entry name" value="Transposase_21"/>
    <property type="match status" value="1"/>
</dbReference>
<name>A0AAW2M0Y2_9LAMI</name>
<reference evidence="1" key="1">
    <citation type="submission" date="2020-06" db="EMBL/GenBank/DDBJ databases">
        <authorList>
            <person name="Li T."/>
            <person name="Hu X."/>
            <person name="Zhang T."/>
            <person name="Song X."/>
            <person name="Zhang H."/>
            <person name="Dai N."/>
            <person name="Sheng W."/>
            <person name="Hou X."/>
            <person name="Wei L."/>
        </authorList>
    </citation>
    <scope>NUCLEOTIDE SEQUENCE</scope>
    <source>
        <strain evidence="1">KEN8</strain>
        <tissue evidence="1">Leaf</tissue>
    </source>
</reference>
<dbReference type="PANTHER" id="PTHR10775:SF188">
    <property type="entry name" value="TRANSPOSASE-ASSOCIATED DOMAIN-CONTAINING PROTEIN"/>
    <property type="match status" value="1"/>
</dbReference>
<protein>
    <submittedName>
        <fullName evidence="1">Uncharacterized protein</fullName>
    </submittedName>
</protein>